<keyword evidence="4" id="KW-1185">Reference proteome</keyword>
<gene>
    <name evidence="3" type="ORF">B0I08_102288</name>
</gene>
<evidence type="ECO:0000256" key="1">
    <source>
        <dbReference type="ARBA" id="ARBA00008812"/>
    </source>
</evidence>
<reference evidence="3 4" key="1">
    <citation type="submission" date="2018-03" db="EMBL/GenBank/DDBJ databases">
        <title>Genomic Encyclopedia of Type Strains, Phase III (KMG-III): the genomes of soil and plant-associated and newly described type strains.</title>
        <authorList>
            <person name="Whitman W."/>
        </authorList>
    </citation>
    <scope>NUCLEOTIDE SEQUENCE [LARGE SCALE GENOMIC DNA]</scope>
    <source>
        <strain evidence="3 4">CGMCC 1.12484</strain>
    </source>
</reference>
<dbReference type="InterPro" id="IPR007372">
    <property type="entry name" value="Lipid/polyisoprenoid-bd_YceI"/>
</dbReference>
<evidence type="ECO:0000313" key="3">
    <source>
        <dbReference type="EMBL" id="PRY69611.1"/>
    </source>
</evidence>
<dbReference type="InterPro" id="IPR036761">
    <property type="entry name" value="TTHA0802/YceI-like_sf"/>
</dbReference>
<dbReference type="AlphaFoldDB" id="A0A2T0VHG6"/>
<protein>
    <submittedName>
        <fullName evidence="3">Polyisoprenoid-binding protein YceI</fullName>
    </submittedName>
</protein>
<evidence type="ECO:0000313" key="4">
    <source>
        <dbReference type="Proteomes" id="UP000237983"/>
    </source>
</evidence>
<dbReference type="Pfam" id="PF04264">
    <property type="entry name" value="YceI"/>
    <property type="match status" value="1"/>
</dbReference>
<organism evidence="3 4">
    <name type="scientific">Glaciihabitans tibetensis</name>
    <dbReference type="NCBI Taxonomy" id="1266600"/>
    <lineage>
        <taxon>Bacteria</taxon>
        <taxon>Bacillati</taxon>
        <taxon>Actinomycetota</taxon>
        <taxon>Actinomycetes</taxon>
        <taxon>Micrococcales</taxon>
        <taxon>Microbacteriaceae</taxon>
        <taxon>Glaciihabitans</taxon>
    </lineage>
</organism>
<comment type="similarity">
    <text evidence="1">Belongs to the UPF0312 family.</text>
</comment>
<proteinExistence type="inferred from homology"/>
<dbReference type="SMART" id="SM00867">
    <property type="entry name" value="YceI"/>
    <property type="match status" value="1"/>
</dbReference>
<dbReference type="PANTHER" id="PTHR34406:SF1">
    <property type="entry name" value="PROTEIN YCEI"/>
    <property type="match status" value="1"/>
</dbReference>
<evidence type="ECO:0000259" key="2">
    <source>
        <dbReference type="SMART" id="SM00867"/>
    </source>
</evidence>
<dbReference type="SUPFAM" id="SSF101874">
    <property type="entry name" value="YceI-like"/>
    <property type="match status" value="1"/>
</dbReference>
<accession>A0A2T0VHG6</accession>
<sequence>MRLHSLMTAITDTHPAYVAGTWKLDPTHSDVSFSVRHLAISKVRGSFESFDVTVVTAEDPTQSTIEASIEIASVNTGQKDRDNHLKTGDFFLAEEFPTMNFVSTKISADGDDLVIEGDLTLRGVTKPVVLKGEFGGIVVDGYGQTKAAASVSTKINRLDFGVNWNAALEAGGFTLGNDVSIDVEVQVVLQA</sequence>
<name>A0A2T0VHG6_9MICO</name>
<comment type="caution">
    <text evidence="3">The sequence shown here is derived from an EMBL/GenBank/DDBJ whole genome shotgun (WGS) entry which is preliminary data.</text>
</comment>
<dbReference type="EMBL" id="PVTL01000002">
    <property type="protein sequence ID" value="PRY69611.1"/>
    <property type="molecule type" value="Genomic_DNA"/>
</dbReference>
<feature type="domain" description="Lipid/polyisoprenoid-binding YceI-like" evidence="2">
    <location>
        <begin position="21"/>
        <end position="188"/>
    </location>
</feature>
<dbReference type="PANTHER" id="PTHR34406">
    <property type="entry name" value="PROTEIN YCEI"/>
    <property type="match status" value="1"/>
</dbReference>
<dbReference type="Gene3D" id="2.40.128.110">
    <property type="entry name" value="Lipid/polyisoprenoid-binding, YceI-like"/>
    <property type="match status" value="1"/>
</dbReference>
<dbReference type="Proteomes" id="UP000237983">
    <property type="component" value="Unassembled WGS sequence"/>
</dbReference>